<reference evidence="2" key="1">
    <citation type="submission" date="2016-10" db="EMBL/GenBank/DDBJ databases">
        <authorList>
            <person name="Varghese N."/>
            <person name="Submissions S."/>
        </authorList>
    </citation>
    <scope>NUCLEOTIDE SEQUENCE [LARGE SCALE GENOMIC DNA]</scope>
    <source>
        <strain evidence="2">DSM 25575</strain>
    </source>
</reference>
<evidence type="ECO:0000313" key="2">
    <source>
        <dbReference type="Proteomes" id="UP000198769"/>
    </source>
</evidence>
<sequence>MKEKVYSIDNYWDMTVIEGMADFKDNPCYFVNIFSENQNDWTDEYLLTLLPEDILILGKEVWKYWLYWLATSKETKIPHPHDYADQRKNKSFENLLSVDQNPEEYIKAEHNYQNQIVFNDYLQSNSPTMKAKGLFSGKIDGTETFVEWLDEVPLL</sequence>
<dbReference type="OrthoDB" id="3078379at2"/>
<organism evidence="1 2">
    <name type="scientific">Chryseobacterium oleae</name>
    <dbReference type="NCBI Taxonomy" id="491207"/>
    <lineage>
        <taxon>Bacteria</taxon>
        <taxon>Pseudomonadati</taxon>
        <taxon>Bacteroidota</taxon>
        <taxon>Flavobacteriia</taxon>
        <taxon>Flavobacteriales</taxon>
        <taxon>Weeksellaceae</taxon>
        <taxon>Chryseobacterium group</taxon>
        <taxon>Chryseobacterium</taxon>
    </lineage>
</organism>
<proteinExistence type="predicted"/>
<evidence type="ECO:0000313" key="1">
    <source>
        <dbReference type="EMBL" id="SFN00489.1"/>
    </source>
</evidence>
<protein>
    <submittedName>
        <fullName evidence="1">Uncharacterized protein</fullName>
    </submittedName>
</protein>
<gene>
    <name evidence="1" type="ORF">SAMN05421594_0289</name>
</gene>
<accession>A0A1I4VH16</accession>
<dbReference type="EMBL" id="FOVD01000001">
    <property type="protein sequence ID" value="SFN00489.1"/>
    <property type="molecule type" value="Genomic_DNA"/>
</dbReference>
<dbReference type="Proteomes" id="UP000198769">
    <property type="component" value="Unassembled WGS sequence"/>
</dbReference>
<dbReference type="AlphaFoldDB" id="A0A1I4VH16"/>
<name>A0A1I4VH16_CHROL</name>
<dbReference type="RefSeq" id="WP_139221963.1">
    <property type="nucleotide sequence ID" value="NZ_FOVD01000001.1"/>
</dbReference>
<keyword evidence="2" id="KW-1185">Reference proteome</keyword>